<name>A0A4R2IKJ4_9ACTN</name>
<keyword evidence="1" id="KW-1133">Transmembrane helix</keyword>
<dbReference type="Proteomes" id="UP000295573">
    <property type="component" value="Unassembled WGS sequence"/>
</dbReference>
<dbReference type="EMBL" id="SLWR01000010">
    <property type="protein sequence ID" value="TCO44388.1"/>
    <property type="molecule type" value="Genomic_DNA"/>
</dbReference>
<keyword evidence="1" id="KW-0812">Transmembrane</keyword>
<feature type="transmembrane region" description="Helical" evidence="1">
    <location>
        <begin position="80"/>
        <end position="99"/>
    </location>
</feature>
<evidence type="ECO:0000313" key="3">
    <source>
        <dbReference type="Proteomes" id="UP000295573"/>
    </source>
</evidence>
<proteinExistence type="predicted"/>
<accession>A0A4R2IKJ4</accession>
<feature type="transmembrane region" description="Helical" evidence="1">
    <location>
        <begin position="30"/>
        <end position="50"/>
    </location>
</feature>
<protein>
    <submittedName>
        <fullName evidence="2">Uncharacterized protein</fullName>
    </submittedName>
</protein>
<organism evidence="2 3">
    <name type="scientific">Kribbella antiqua</name>
    <dbReference type="NCBI Taxonomy" id="2512217"/>
    <lineage>
        <taxon>Bacteria</taxon>
        <taxon>Bacillati</taxon>
        <taxon>Actinomycetota</taxon>
        <taxon>Actinomycetes</taxon>
        <taxon>Propionibacteriales</taxon>
        <taxon>Kribbellaceae</taxon>
        <taxon>Kribbella</taxon>
    </lineage>
</organism>
<evidence type="ECO:0000313" key="2">
    <source>
        <dbReference type="EMBL" id="TCO44388.1"/>
    </source>
</evidence>
<gene>
    <name evidence="2" type="ORF">EV646_110101</name>
</gene>
<keyword evidence="3" id="KW-1185">Reference proteome</keyword>
<dbReference type="AlphaFoldDB" id="A0A4R2IKJ4"/>
<feature type="transmembrane region" description="Helical" evidence="1">
    <location>
        <begin position="106"/>
        <end position="125"/>
    </location>
</feature>
<sequence length="165" mass="17653">MSEADRRDDFEDDVRTALFRPSGELRRLQFRLMGFAIGLALLVTLAPTWLTTRSEYARAGTRIYSGISLFGLTPGSDSPMGALGTVLFLLYLLLALGLLVTAPETVFALVAGIAGLVVTFMVVVNQPEKDESVHVDWTGAPTVALGLWLLAVVVAGVARTTTRAG</sequence>
<comment type="caution">
    <text evidence="2">The sequence shown here is derived from an EMBL/GenBank/DDBJ whole genome shotgun (WGS) entry which is preliminary data.</text>
</comment>
<dbReference type="OrthoDB" id="3830081at2"/>
<evidence type="ECO:0000256" key="1">
    <source>
        <dbReference type="SAM" id="Phobius"/>
    </source>
</evidence>
<dbReference type="RefSeq" id="WP_132153367.1">
    <property type="nucleotide sequence ID" value="NZ_SLWR01000010.1"/>
</dbReference>
<feature type="transmembrane region" description="Helical" evidence="1">
    <location>
        <begin position="137"/>
        <end position="158"/>
    </location>
</feature>
<keyword evidence="1" id="KW-0472">Membrane</keyword>
<reference evidence="2 3" key="1">
    <citation type="journal article" date="2015" name="Stand. Genomic Sci.">
        <title>Genomic Encyclopedia of Bacterial and Archaeal Type Strains, Phase III: the genomes of soil and plant-associated and newly described type strains.</title>
        <authorList>
            <person name="Whitman W.B."/>
            <person name="Woyke T."/>
            <person name="Klenk H.P."/>
            <person name="Zhou Y."/>
            <person name="Lilburn T.G."/>
            <person name="Beck B.J."/>
            <person name="De Vos P."/>
            <person name="Vandamme P."/>
            <person name="Eisen J.A."/>
            <person name="Garrity G."/>
            <person name="Hugenholtz P."/>
            <person name="Kyrpides N.C."/>
        </authorList>
    </citation>
    <scope>NUCLEOTIDE SEQUENCE [LARGE SCALE GENOMIC DNA]</scope>
    <source>
        <strain evidence="2 3">VKM Ac-2541</strain>
    </source>
</reference>